<dbReference type="EMBL" id="CALNXI010000694">
    <property type="protein sequence ID" value="CAH3034238.1"/>
    <property type="molecule type" value="Genomic_DNA"/>
</dbReference>
<dbReference type="PANTHER" id="PTHR10039">
    <property type="entry name" value="AMELOGENIN"/>
    <property type="match status" value="1"/>
</dbReference>
<dbReference type="Pfam" id="PF25521">
    <property type="entry name" value="WHD_TANC1"/>
    <property type="match status" value="1"/>
</dbReference>
<dbReference type="InterPro" id="IPR056884">
    <property type="entry name" value="NPHP3-like_N"/>
</dbReference>
<dbReference type="SUPFAM" id="SSF50998">
    <property type="entry name" value="Quinoprotein alcohol dehydrogenase-like"/>
    <property type="match status" value="1"/>
</dbReference>
<reference evidence="5 6" key="1">
    <citation type="submission" date="2022-05" db="EMBL/GenBank/DDBJ databases">
        <authorList>
            <consortium name="Genoscope - CEA"/>
            <person name="William W."/>
        </authorList>
    </citation>
    <scope>NUCLEOTIDE SEQUENCE [LARGE SCALE GENOMIC DNA]</scope>
</reference>
<dbReference type="InterPro" id="IPR041249">
    <property type="entry name" value="HEPN_DZIP3"/>
</dbReference>
<dbReference type="SUPFAM" id="SSF52540">
    <property type="entry name" value="P-loop containing nucleoside triphosphate hydrolases"/>
    <property type="match status" value="1"/>
</dbReference>
<dbReference type="Proteomes" id="UP001159427">
    <property type="component" value="Unassembled WGS sequence"/>
</dbReference>
<evidence type="ECO:0000259" key="2">
    <source>
        <dbReference type="Pfam" id="PF18738"/>
    </source>
</evidence>
<dbReference type="InterPro" id="IPR011047">
    <property type="entry name" value="Quinoprotein_ADH-like_sf"/>
</dbReference>
<feature type="domain" description="TANC1/2-like winged helix" evidence="4">
    <location>
        <begin position="517"/>
        <end position="612"/>
    </location>
</feature>
<accession>A0ABN8MTT3</accession>
<dbReference type="InterPro" id="IPR027417">
    <property type="entry name" value="P-loop_NTPase"/>
</dbReference>
<dbReference type="Pfam" id="PF18738">
    <property type="entry name" value="HEPN_DZIP3"/>
    <property type="match status" value="1"/>
</dbReference>
<evidence type="ECO:0000256" key="1">
    <source>
        <dbReference type="ARBA" id="ARBA00022737"/>
    </source>
</evidence>
<feature type="domain" description="Nephrocystin 3-like N-terminal" evidence="3">
    <location>
        <begin position="276"/>
        <end position="431"/>
    </location>
</feature>
<name>A0ABN8MTT3_9CNID</name>
<dbReference type="Gene3D" id="3.40.50.300">
    <property type="entry name" value="P-loop containing nucleotide triphosphate hydrolases"/>
    <property type="match status" value="1"/>
</dbReference>
<proteinExistence type="predicted"/>
<dbReference type="InterPro" id="IPR058056">
    <property type="entry name" value="WH_TANC1/2"/>
</dbReference>
<feature type="non-terminal residue" evidence="5">
    <location>
        <position position="1"/>
    </location>
</feature>
<keyword evidence="6" id="KW-1185">Reference proteome</keyword>
<dbReference type="InterPro" id="IPR011044">
    <property type="entry name" value="Quino_amine_DH_bsu"/>
</dbReference>
<dbReference type="SUPFAM" id="SSF50969">
    <property type="entry name" value="YVTN repeat-like/Quinoprotein amine dehydrogenase"/>
    <property type="match status" value="1"/>
</dbReference>
<evidence type="ECO:0008006" key="7">
    <source>
        <dbReference type="Google" id="ProtNLM"/>
    </source>
</evidence>
<comment type="caution">
    <text evidence="5">The sequence shown here is derived from an EMBL/GenBank/DDBJ whole genome shotgun (WGS) entry which is preliminary data.</text>
</comment>
<feature type="domain" description="DZIP3-like HEPN" evidence="2">
    <location>
        <begin position="56"/>
        <end position="188"/>
    </location>
</feature>
<keyword evidence="1" id="KW-0677">Repeat</keyword>
<evidence type="ECO:0000259" key="4">
    <source>
        <dbReference type="Pfam" id="PF25521"/>
    </source>
</evidence>
<evidence type="ECO:0000259" key="3">
    <source>
        <dbReference type="Pfam" id="PF24883"/>
    </source>
</evidence>
<dbReference type="Gene3D" id="2.130.10.10">
    <property type="entry name" value="YVTN repeat-like/Quinoprotein amine dehydrogenase"/>
    <property type="match status" value="2"/>
</dbReference>
<sequence length="1357" mass="152388">ICSGLLQLNIYMATSTQSPLASSVEKTNGAKLSRLLIDGGTTVLRRIFDGYYPSAKLTAGLNAHYSNLDKLRSKRILRPKQWDKLFPPGGVAPDSNTFDITLLYLLLTTICGLTPPLTGWHMEPSPSDTSYEANLARVKFYRNELYGHVTTTGVDTSTFFALFTEISGVLVSLGLDKAEVERLEAEKCGEQDHVNLIIEWVDSEEDMKSRLKTVHQSQTKTQQTVEKVADGILELKETVESLRDRDNGRDDEVLRNLVDSDFSNDIENLLERFQVGTREWVFDKVQNWLDDKSSQHRVMVISGNAGMGKSIIAAVICKRMQVADRLLGSHFCQYNHVRRRKPQLMLQSLAVHFSNALPKYKEALCNKLSRNLGTDLNNMGVEELFTLLFKETLSAVSAPGSNMLMVIDGVDESEYHGRNELLDVIANQFCKLSKLQHAINPEIADEFVERLVSKSEGLMLYAHFLVLSLVAKNSSVLNEEDLDSSLPSEISSFYFDYFKRLENELKDKLDIGEEHFLNLLSAITASREPLPVGFVSKLLVPGTNSTLAKRKVLRALDSVSALLPIRGDCLHVVHKSVKDWLTDASCYGRHEFLMDENEGHRILADLCTRELDLLKQKGVDKVQFRATEKYALHHGVRHMLHPGVKGRSHNLEELIKAYTIDLETVYARTCVNSTAASEDLLWLKKQGVSSKLSKDSQSVLETLLFLLRKHHLMLTRHPRMFLQTILSEGGKVLSVESANLLRNKYPEIPYMENVHEEMQQGGVVARFECSSFVDCLDVSKNLDYMVCECANGKLQLWSLDTGKLKWTRPVVVKKRLKEDDVSIKYSRSLPSTDVSLFFRSVVFHPTKQIVLPGVLSQAYTVDGDLKPLFPKSNCKFSVCSVSGDKTKILTNCLEDSKCLVLWNLENGSEIDFILSDEDILSFAWSPGGRLVAMSHSSGLICLIDATNGVRKLAQIDTRHVFGMLKFSRNLKFLFCLHLAQPAVGYNNTERRLSLKVFEESHDTFSLKVSSDDDLPEFETQEDFNDSGFLFGDPFGSALTNERMVFALDGQRQLRCSWSKIEMVDTSKVNNNGQGKATVATGIALSLDGRTVYVSSYTTVAAWEVFTGEPKREIFGVVTEGWRSPLCPVREGVLVSSGRSSVDLWDNELSDRIDTWTNLPGDTQMIPMSEERVAFVREYELKVLDTRNREFVSTNQFCHRIVACNSKCQLLTIGASDLLQLLDGNNVLWKRDGIIPMFDHRSAVFSPLDQFLVVKTQFAQALVLDGETGQTLRRNLPSFHECKFVGPTECVFSDVDLRVQLYNIETGELLSVIHVGSLATCLAASASNRLFAIGLENSTPNFKVIKVHLARVEDGRNR</sequence>
<dbReference type="Pfam" id="PF24883">
    <property type="entry name" value="NPHP3_N"/>
    <property type="match status" value="1"/>
</dbReference>
<evidence type="ECO:0000313" key="5">
    <source>
        <dbReference type="EMBL" id="CAH3034238.1"/>
    </source>
</evidence>
<evidence type="ECO:0000313" key="6">
    <source>
        <dbReference type="Proteomes" id="UP001159427"/>
    </source>
</evidence>
<organism evidence="5 6">
    <name type="scientific">Porites evermanni</name>
    <dbReference type="NCBI Taxonomy" id="104178"/>
    <lineage>
        <taxon>Eukaryota</taxon>
        <taxon>Metazoa</taxon>
        <taxon>Cnidaria</taxon>
        <taxon>Anthozoa</taxon>
        <taxon>Hexacorallia</taxon>
        <taxon>Scleractinia</taxon>
        <taxon>Fungiina</taxon>
        <taxon>Poritidae</taxon>
        <taxon>Porites</taxon>
    </lineage>
</organism>
<gene>
    <name evidence="5" type="ORF">PEVE_00039379</name>
</gene>
<dbReference type="PANTHER" id="PTHR10039:SF17">
    <property type="entry name" value="FUNGAL STAND N-TERMINAL GOODBYE DOMAIN-CONTAINING PROTEIN-RELATED"/>
    <property type="match status" value="1"/>
</dbReference>
<protein>
    <recommendedName>
        <fullName evidence="7">E3 ubiquitin-protein ligase DZIP3</fullName>
    </recommendedName>
</protein>
<dbReference type="InterPro" id="IPR015943">
    <property type="entry name" value="WD40/YVTN_repeat-like_dom_sf"/>
</dbReference>